<evidence type="ECO:0000256" key="7">
    <source>
        <dbReference type="ARBA" id="ARBA00022703"/>
    </source>
</evidence>
<feature type="short sequence motif" description="Diacidic; necessary for CD4 internalization" evidence="16">
    <location>
        <begin position="174"/>
        <end position="175"/>
    </location>
</feature>
<comment type="PTM">
    <text evidence="16">Phosphorylated on serine residues, probably by host PKCdelta and theta.</text>
</comment>
<dbReference type="InterPro" id="IPR027481">
    <property type="entry name" value="HIV-1_Nef_core_sf"/>
</dbReference>
<feature type="region of interest" description="Acidic; interacts with host PACS1 and PACS2; stabilizes the interaction of NEF/MHC-I with host AP1M1; necessary for MHC-I internalization" evidence="16">
    <location>
        <begin position="62"/>
        <end position="65"/>
    </location>
</feature>
<gene>
    <name evidence="16 18" type="primary">nef</name>
</gene>
<feature type="short sequence motif" description="Dileucine internalization motif; necessary for CD4 internalization" evidence="16">
    <location>
        <begin position="164"/>
        <end position="165"/>
    </location>
</feature>
<keyword evidence="16" id="KW-1083">Inhibition of host autophagy by virus</keyword>
<keyword evidence="8 16" id="KW-0519">Myristate</keyword>
<evidence type="ECO:0000256" key="4">
    <source>
        <dbReference type="ARBA" id="ARBA00022525"/>
    </source>
</evidence>
<comment type="caution">
    <text evidence="16">Lacks conserved residue(s) required for the propagation of feature annotation.</text>
</comment>
<feature type="region of interest" description="SH3-binding; interaction with Src family tyrosine kinases" evidence="16">
    <location>
        <begin position="69"/>
        <end position="78"/>
    </location>
</feature>
<keyword evidence="2 16" id="KW-1032">Host cell membrane</keyword>
<dbReference type="GO" id="GO:0039505">
    <property type="term" value="P:symbiont-mediated suppression of host antigen processing and presentation of peptide antigen via MHC class II"/>
    <property type="evidence" value="ECO:0007669"/>
    <property type="project" value="UniProtKB-UniRule"/>
</dbReference>
<comment type="induction">
    <text evidence="16">Expressed early in the viral replication cycle.</text>
</comment>
<keyword evidence="4 16" id="KW-0964">Secreted</keyword>
<dbReference type="EMBL" id="MK086109">
    <property type="protein sequence ID" value="QCS35396.1"/>
    <property type="molecule type" value="Genomic_RNA"/>
</dbReference>
<comment type="function">
    <text evidence="16">Bypasses host T-cell signaling by inducing a transcriptional program nearly identical to that of anti-CD3 cell activation. Interaction with TCR-zeta chain up-regulates the Fas ligand (FasL). Increasing surface FasL molecules and decreasing surface MHC-I molecules on infected CD4(+) cells send attacking cytotoxic CD8+ T-lymphocytes into apoptosis.</text>
</comment>
<keyword evidence="16" id="KW-1080">Inhibition of host adaptive immune response by virus</keyword>
<comment type="function">
    <text evidence="16">Plays a role in optimizing the host cell environment for viral replication without causing cell death by apoptosis. Protects the infected cells from apoptosis in order to keep them alive until the next virus generation is ready to strike. Inhibits the Fas and TNFR-mediated death signals by blocking MAP3K5/ASK1. Decreases the half-life of TP53, protecting the infected cell against p53-mediated apoptosis. Inhibits the apoptotic signals regulated by the Bcl-2 family proteins through the formation of a Nef/PI3-kinase/PAK2 complex that leads to activation of PAK2 and induces phosphorylation of host BAD.</text>
</comment>
<dbReference type="GO" id="GO:0044423">
    <property type="term" value="C:virion component"/>
    <property type="evidence" value="ECO:0007669"/>
    <property type="project" value="UniProtKB-UniRule"/>
</dbReference>
<keyword evidence="16" id="KW-1116">Inhibition of host MHC class II molecule presentation by virus</keyword>
<dbReference type="GO" id="GO:0016020">
    <property type="term" value="C:membrane"/>
    <property type="evidence" value="ECO:0007669"/>
    <property type="project" value="UniProtKB-UniRule"/>
</dbReference>
<keyword evidence="6 16" id="KW-0945">Host-virus interaction</keyword>
<feature type="initiator methionine" description="Removed; by host" evidence="16">
    <location>
        <position position="1"/>
    </location>
</feature>
<feature type="lipid moiety-binding region" description="N-myristoyl glycine; by host" evidence="16">
    <location>
        <position position="2"/>
    </location>
</feature>
<dbReference type="GO" id="GO:0005525">
    <property type="term" value="F:GTP binding"/>
    <property type="evidence" value="ECO:0007669"/>
    <property type="project" value="UniProtKB-UniRule"/>
</dbReference>
<protein>
    <recommendedName>
        <fullName evidence="16">Protein Nef</fullName>
    </recommendedName>
    <alternativeName>
        <fullName evidence="16">3'ORF</fullName>
    </alternativeName>
    <alternativeName>
        <fullName evidence="16">Negative factor</fullName>
        <shortName evidence="16">F-protein</shortName>
    </alternativeName>
    <component>
        <recommendedName>
            <fullName evidence="16">C-terminal core protein</fullName>
        </recommendedName>
    </component>
</protein>
<accession>A0A4P8W639</accession>
<keyword evidence="11 16" id="KW-0843">Virulence</keyword>
<keyword evidence="16" id="KW-1115">Inhibition of host MHC class I molecule presentation by virus</keyword>
<evidence type="ECO:0000256" key="14">
    <source>
        <dbReference type="ARBA" id="ARBA00023280"/>
    </source>
</evidence>
<evidence type="ECO:0000256" key="5">
    <source>
        <dbReference type="ARBA" id="ARBA00022553"/>
    </source>
</evidence>
<dbReference type="GO" id="GO:0046776">
    <property type="term" value="P:symbiont-mediated suppression of host antigen processing and presentation of peptide antigen via MHC class I"/>
    <property type="evidence" value="ECO:0007669"/>
    <property type="project" value="UniProtKB-UniRule"/>
</dbReference>
<dbReference type="Gene3D" id="4.10.890.10">
    <property type="entry name" value="HIV 1 nef anchor domain"/>
    <property type="match status" value="1"/>
</dbReference>
<evidence type="ECO:0000256" key="11">
    <source>
        <dbReference type="ARBA" id="ARBA00023026"/>
    </source>
</evidence>
<sequence length="206" mass="23438">MGGKWSKSSIVGWPQVRERIRQTPPAAEGVGAASKDLERYGAITSSNTGATNADVAWLEAQEEEEIGFPVRPQVPTRPMTYKAAFDLSFFLKEKGGLDGLVHSQKRQDILDLWVYHTQGFFPDWQNYTPGPGTRYPLTFGWCFKLVPMDPEEVEKANEGENNSLLHPICQHGMEDADREVLIWKFDSRLARQHVARELHPEFYKDC</sequence>
<evidence type="ECO:0000256" key="16">
    <source>
        <dbReference type="HAMAP-Rule" id="MF_04078"/>
    </source>
</evidence>
<keyword evidence="7 16" id="KW-0053">Apoptosis</keyword>
<reference evidence="18" key="1">
    <citation type="journal article" date="2019" name="Viruses">
        <title>Development of a Versatile, Near Full Genome Amplification and Sequencing Approach for a Broad Variety of HIV-1 Group M Variants.</title>
        <authorList>
            <person name="Banin A.N."/>
            <person name="Tuen M."/>
            <person name="Bimela J.S."/>
            <person name="Tongo M."/>
            <person name="Zappile P."/>
            <person name="Khodadadi-Jamayran A."/>
            <person name="Nanfack A.J."/>
            <person name="Meli J."/>
            <person name="Wang X."/>
            <person name="Mbanya D."/>
            <person name="Ngogang J."/>
            <person name="Heguy A."/>
            <person name="Nyambi P.N."/>
            <person name="Fokunang C."/>
            <person name="Duerr R."/>
        </authorList>
    </citation>
    <scope>NUCLEOTIDE SEQUENCE</scope>
    <source>
        <strain evidence="18">LB016_1</strain>
    </source>
</reference>
<feature type="short sequence motif" description="PxxP; stabilizes the interaction of NEF/MHC-I with host AP1M1; necessary for MHC-I internalization" evidence="16">
    <location>
        <begin position="72"/>
        <end position="75"/>
    </location>
</feature>
<evidence type="ECO:0000256" key="3">
    <source>
        <dbReference type="ARBA" id="ARBA00022518"/>
    </source>
</evidence>
<comment type="domain">
    <text evidence="16">The N-terminal domain is composed of the N-myristoyl glycine and of a cluster of positively charged amino acids. It is required for inner plasma membrane targeting of Nef and virion incorporation, and thereby for infectivity. This domain is also involved in binding to TP53.</text>
</comment>
<feature type="chain" id="PRO_5023268913" description="C-terminal core protein" evidence="16">
    <location>
        <begin position="58"/>
        <end position="206"/>
    </location>
</feature>
<name>A0A4P8W639_HV1</name>
<keyword evidence="13 16" id="KW-0472">Membrane</keyword>
<comment type="domain">
    <text evidence="16">The acidic region binds to the sorting protein PACS-2, which targets Nef to the paranuclear region, enabling the PxxP motif to direct assembly of an SFK/ZAP-70/PI3K complex that accelerates endocytosis of cell-surface MHC-I.</text>
</comment>
<feature type="site" description="Cleavage; by viral protease" evidence="16">
    <location>
        <begin position="57"/>
        <end position="58"/>
    </location>
</feature>
<comment type="PTM">
    <text evidence="16">The virion-associated Nef proteins are cleaved by the viral protease to release the soluble C-terminal core protein. Nef is probably cleaved concomitantly with viral structural proteins on maturation of virus particles.</text>
</comment>
<feature type="region of interest" description="Binding to ATP6V1H" evidence="16">
    <location>
        <begin position="148"/>
        <end position="180"/>
    </location>
</feature>
<evidence type="ECO:0000256" key="8">
    <source>
        <dbReference type="ARBA" id="ARBA00022707"/>
    </source>
</evidence>
<evidence type="ECO:0000256" key="13">
    <source>
        <dbReference type="ARBA" id="ARBA00023136"/>
    </source>
</evidence>
<feature type="modified residue" description="Phosphoserine; by host" evidence="16">
    <location>
        <position position="6"/>
    </location>
</feature>
<dbReference type="Pfam" id="PF00469">
    <property type="entry name" value="F-protein"/>
    <property type="match status" value="1"/>
</dbReference>
<keyword evidence="14 16" id="KW-0899">Viral immunoevasion</keyword>
<dbReference type="SUPFAM" id="SSF55671">
    <property type="entry name" value="Regulatory factor Nef"/>
    <property type="match status" value="1"/>
</dbReference>
<comment type="subunit">
    <text evidence="16">Monomer; cytosolic form. Homodimer; membrane bound form. Interacts with Nef associated p21-activated kinase (PAK2); this interaction activates PAK2. Associates with the Nef-MHC-I-AP1 complex; this complex is required for MHC-I internalization. Interacts (via C-terminus) with host PI3-kinase. Interacts with host PACS1; this interaction seems to be weak. Interacts with host PACS2. Interacts with host LCK and MAPK3; these interactions inhibit the kinase activity of the latter. Interacts with host ATP6V1H; this interaction may play a role in CD4 endocytosis. Associates with the CD4-Nef-AP2 complex; this complex is required for CD4 internalization. Interacts with host AP2 subunit alpha and AP2 subunit sigma2. Interacts with TCR-zeta chain; this interaction up-regulates the Fas ligand (FasL) surface expression. Interacts with host HCK, LYN, and SRC; these interactions activate the Src family kinases. Interacts with MAP3K5; this interaction inhibits the Fas and TNFR-mediated death signals. Interacts with beta-COP and PTE1. Interacts with human RACK1; this increases Nef phosphorylation by PKC. Interacts with TP53; this interaction decreases the half-life of TP53, protecting the infected cell against p53-mediated apoptosis.</text>
</comment>
<keyword evidence="12 16" id="KW-0729">SH3-binding</keyword>
<comment type="function">
    <text evidence="16">Extracellular Nef protein targets CD4(+) T-lymphocytes for apoptosis by interacting with CXCR4 surface receptors.</text>
</comment>
<keyword evidence="5 16" id="KW-0597">Phosphoprotein</keyword>
<dbReference type="Gene3D" id="3.30.62.10">
    <property type="entry name" value="Nef Regulatory Factor"/>
    <property type="match status" value="1"/>
</dbReference>
<comment type="similarity">
    <text evidence="1 16 17">Belongs to the lentivirus primate group Nef protein family.</text>
</comment>
<comment type="function">
    <text evidence="16">In infected CD4(+) T-lymphocytes, down-regulates the surface MHC-I, mature MHC-II, CD4, CD28, CCR5 and CXCR4 molecules. Mediates internalization and degradation of host CD4 through the interaction of with the cytoplasmic tail of CD4, the recruitment of AP-2 (clathrin adapter protein complex 2), internalization through clathrin coated pits, and subsequent transport to endosomes and lysosomes for degradation. Diverts host MHC-I molecules to the trans-Golgi network-associated endosomal compartments by an endocytic pathway to finally target them for degradation. MHC-I down-regulation may involve AP-1 (clathrin adapter protein complex 1) or possibly Src family kinase-ZAP70/Syk-PI3K cascade recruited by PACS2. In consequence infected cells are masked for immune recognition by cytotoxic T-lymphocytes. Decreasing the number of immune receptors also prevents reinfection by more HIV particles (superinfection). Down-regulates host SERINC3 and SERINC5 thereby excluding these proteins from the viral particles. Virion infectivity is drastically higher when SERINC3 or SERINC5 are excluded from the viral envelope, because these host antiviral proteins impair the membrane fusion event necessary for subsequent virion penetration.</text>
</comment>
<evidence type="ECO:0000256" key="12">
    <source>
        <dbReference type="ARBA" id="ARBA00023036"/>
    </source>
</evidence>
<feature type="region of interest" description="Mediates dimerization, Nef-PTE1 interaction" evidence="16">
    <location>
        <begin position="108"/>
        <end position="124"/>
    </location>
</feature>
<comment type="miscellaneous">
    <text evidence="16">HIV-1 lineages are divided in three main groups, M (for Major), O (for Outlier), and N (for New, or Non-M, Non-O). The vast majority of strains found worldwide belong to the group M. Group O seems to be endemic to and largely confined to Cameroon and neighboring countries in West Central Africa, where these viruses represent a small minority of HIV-1 strains. The group N is represented by a limited number of isolates from Cameroonian persons. The group M is further subdivided in 9 clades or subtypes (A to D, F to H, J and K).</text>
</comment>
<keyword evidence="15 16" id="KW-0449">Lipoprotein</keyword>
<dbReference type="GO" id="GO:0020002">
    <property type="term" value="C:host cell plasma membrane"/>
    <property type="evidence" value="ECO:0007669"/>
    <property type="project" value="UniProtKB-SubCell"/>
</dbReference>
<comment type="PTM">
    <text evidence="16">Myristoylated.</text>
</comment>
<evidence type="ECO:0000256" key="9">
    <source>
        <dbReference type="ARBA" id="ARBA00022844"/>
    </source>
</evidence>
<comment type="domain">
    <text evidence="16">The SH3-binding domain constituted of PxxP motifs mediates binding to several Src family proteins thereby regulating their tyrosine kinase activity. The same motifs also mediates the association with MAPK3, PI3-kinase and TCR-zeta.</text>
</comment>
<evidence type="ECO:0000256" key="1">
    <source>
        <dbReference type="ARBA" id="ARBA00006933"/>
    </source>
</evidence>
<dbReference type="GO" id="GO:0017124">
    <property type="term" value="F:SH3 domain binding"/>
    <property type="evidence" value="ECO:0007669"/>
    <property type="project" value="UniProtKB-UniRule"/>
</dbReference>
<feature type="chain" id="PRO_5023268914" description="Protein Nef" evidence="16">
    <location>
        <begin position="2"/>
        <end position="206"/>
    </location>
</feature>
<dbReference type="InterPro" id="IPR027480">
    <property type="entry name" value="HIV-1_Nef_anchor_sf"/>
</dbReference>
<evidence type="ECO:0000256" key="6">
    <source>
        <dbReference type="ARBA" id="ARBA00022581"/>
    </source>
</evidence>
<evidence type="ECO:0000313" key="18">
    <source>
        <dbReference type="EMBL" id="QCS35396.1"/>
    </source>
</evidence>
<organism evidence="18">
    <name type="scientific">Human immunodeficiency virus type 1</name>
    <name type="common">HIV-1</name>
    <dbReference type="NCBI Taxonomy" id="11676"/>
    <lineage>
        <taxon>Viruses</taxon>
        <taxon>Riboviria</taxon>
        <taxon>Pararnavirae</taxon>
        <taxon>Artverviricota</taxon>
        <taxon>Revtraviricetes</taxon>
        <taxon>Ortervirales</taxon>
        <taxon>Retroviridae</taxon>
        <taxon>Orthoretrovirinae</taxon>
        <taxon>Lentivirus</taxon>
        <taxon>Lentivirus humimdef1</taxon>
    </lineage>
</organism>
<dbReference type="GO" id="GO:0005576">
    <property type="term" value="C:extracellular region"/>
    <property type="evidence" value="ECO:0007669"/>
    <property type="project" value="UniProtKB-SubCell"/>
</dbReference>
<proteinExistence type="evidence at transcript level"/>
<keyword evidence="16" id="KW-1040">Host Golgi apparatus</keyword>
<evidence type="ECO:0000256" key="15">
    <source>
        <dbReference type="ARBA" id="ARBA00023288"/>
    </source>
</evidence>
<organismHost>
    <name type="scientific">Homo sapiens</name>
    <name type="common">Human</name>
    <dbReference type="NCBI Taxonomy" id="9606"/>
</organismHost>
<keyword evidence="3 16" id="KW-0244">Early protein</keyword>
<keyword evidence="10 16" id="KW-1043">Host membrane</keyword>
<evidence type="ECO:0000256" key="2">
    <source>
        <dbReference type="ARBA" id="ARBA00022511"/>
    </source>
</evidence>
<comment type="function">
    <text evidence="16">Factor of infectivity and pathogenicity, required for optimal virus replication. Alters numerous pathways of T-lymphocyte function and down-regulates immunity surface molecules in order to evade host defense and increase viral infectivity. Alters the functionality of other immunity cells, like dendritic cells, monocytes/macrophages and NK cells.</text>
</comment>
<dbReference type="HAMAP" id="MF_04078">
    <property type="entry name" value="NEF_HIV"/>
    <property type="match status" value="1"/>
</dbReference>
<comment type="domain">
    <text evidence="16">The dileucine internalization motif and a diacidic motif seem to be required for binding to AP-2.</text>
</comment>
<dbReference type="GO" id="GO:0140321">
    <property type="term" value="P:symbiont-mediated suppression of host autophagy"/>
    <property type="evidence" value="ECO:0007669"/>
    <property type="project" value="UniProtKB-UniRule"/>
</dbReference>
<keyword evidence="9 16" id="KW-0946">Virion</keyword>
<comment type="subcellular location">
    <subcellularLocation>
        <location evidence="16">Host cell membrane</location>
        <topology evidence="16">Lipid-anchor</topology>
        <orientation evidence="16">Cytoplasmic side</orientation>
    </subcellularLocation>
    <subcellularLocation>
        <location evidence="16">Virion</location>
    </subcellularLocation>
    <subcellularLocation>
        <location evidence="16">Secreted</location>
    </subcellularLocation>
    <subcellularLocation>
        <location evidence="16">Host Golgi apparatus membrane</location>
    </subcellularLocation>
    <text evidence="16">TGN localization requires PACS1. Associates with the inner plasma membrane through its N-terminal domain. Nef stimulates its own export via the release of exosomes. Incorporated in virions at a rate of about 10 molecules per virion, where it is cleaved.</text>
</comment>
<dbReference type="GO" id="GO:0044178">
    <property type="term" value="C:host cell Golgi membrane"/>
    <property type="evidence" value="ECO:0007669"/>
    <property type="project" value="UniProtKB-SubCell"/>
</dbReference>
<evidence type="ECO:0000256" key="17">
    <source>
        <dbReference type="RuleBase" id="RU000344"/>
    </source>
</evidence>
<dbReference type="InterPro" id="IPR001558">
    <property type="entry name" value="HIV_Nef"/>
</dbReference>
<evidence type="ECO:0000256" key="10">
    <source>
        <dbReference type="ARBA" id="ARBA00022870"/>
    </source>
</evidence>